<dbReference type="Gene3D" id="3.30.40.10">
    <property type="entry name" value="Zinc/RING finger domain, C3HC4 (zinc finger)"/>
    <property type="match status" value="1"/>
</dbReference>
<dbReference type="PROSITE" id="PS50089">
    <property type="entry name" value="ZF_RING_2"/>
    <property type="match status" value="1"/>
</dbReference>
<dbReference type="InterPro" id="IPR013083">
    <property type="entry name" value="Znf_RING/FYVE/PHD"/>
</dbReference>
<evidence type="ECO:0000256" key="3">
    <source>
        <dbReference type="ARBA" id="ARBA00022723"/>
    </source>
</evidence>
<evidence type="ECO:0000256" key="7">
    <source>
        <dbReference type="PROSITE-ProRule" id="PRU00175"/>
    </source>
</evidence>
<proteinExistence type="inferred from homology"/>
<keyword evidence="12" id="KW-1185">Reference proteome</keyword>
<evidence type="ECO:0000313" key="12">
    <source>
        <dbReference type="Proteomes" id="UP001140206"/>
    </source>
</evidence>
<dbReference type="InterPro" id="IPR053238">
    <property type="entry name" value="RING-H2_zinc_finger"/>
</dbReference>
<dbReference type="EC" id="2.3.2.27" evidence="2"/>
<dbReference type="GO" id="GO:0008270">
    <property type="term" value="F:zinc ion binding"/>
    <property type="evidence" value="ECO:0007669"/>
    <property type="project" value="UniProtKB-KW"/>
</dbReference>
<evidence type="ECO:0000256" key="8">
    <source>
        <dbReference type="SAM" id="MobiDB-lite"/>
    </source>
</evidence>
<feature type="transmembrane region" description="Helical" evidence="9">
    <location>
        <begin position="20"/>
        <end position="41"/>
    </location>
</feature>
<keyword evidence="9" id="KW-0472">Membrane</keyword>
<sequence length="293" mass="32548">MSSYNPAFSDNSNNYTTQNLLILSGVSFGFIIVLIAIAILCERFYCRRWNQNTAVVPDAPRSHNTVYGLSPSTIAHLPTFGYKRYDNEGSGGGGWLQCAVCLSMVQEGEEVRQVPICKHMFHQECIDMWFYSHSTCPLCRTKVEGPEEVKVRDNQNTTTPPASPVPHLSLPRSLRLSPTSPPSPLETPTEHPLFSDEPPHRPLHSPPQPSLSLPLLISLFLTSLTHSLTPPQQSLRSTLSLSLSLSLFLSCCTDQQWWLMDGTWRWLVGGSSNSLTCGNCQQLQPCPLLPPLC</sequence>
<keyword evidence="3" id="KW-0479">Metal-binding</keyword>
<dbReference type="PANTHER" id="PTHR14155">
    <property type="entry name" value="RING FINGER DOMAIN-CONTAINING"/>
    <property type="match status" value="1"/>
</dbReference>
<dbReference type="GO" id="GO:0061630">
    <property type="term" value="F:ubiquitin protein ligase activity"/>
    <property type="evidence" value="ECO:0007669"/>
    <property type="project" value="UniProtKB-EC"/>
</dbReference>
<feature type="domain" description="RING-type" evidence="10">
    <location>
        <begin position="98"/>
        <end position="140"/>
    </location>
</feature>
<keyword evidence="9" id="KW-1133">Transmembrane helix</keyword>
<dbReference type="Proteomes" id="UP001140206">
    <property type="component" value="Chromosome 3"/>
</dbReference>
<keyword evidence="5" id="KW-0862">Zinc</keyword>
<dbReference type="CDD" id="cd16461">
    <property type="entry name" value="RING-H2_EL5-like"/>
    <property type="match status" value="1"/>
</dbReference>
<dbReference type="InterPro" id="IPR001841">
    <property type="entry name" value="Znf_RING"/>
</dbReference>
<evidence type="ECO:0000256" key="9">
    <source>
        <dbReference type="SAM" id="Phobius"/>
    </source>
</evidence>
<protein>
    <recommendedName>
        <fullName evidence="2">RING-type E3 ubiquitin transferase</fullName>
        <ecNumber evidence="2">2.3.2.27</ecNumber>
    </recommendedName>
</protein>
<accession>A0AAV8EUM4</accession>
<comment type="catalytic activity">
    <reaction evidence="1">
        <text>S-ubiquitinyl-[E2 ubiquitin-conjugating enzyme]-L-cysteine + [acceptor protein]-L-lysine = [E2 ubiquitin-conjugating enzyme]-L-cysteine + N(6)-ubiquitinyl-[acceptor protein]-L-lysine.</text>
        <dbReference type="EC" id="2.3.2.27"/>
    </reaction>
</comment>
<keyword evidence="9" id="KW-0812">Transmembrane</keyword>
<evidence type="ECO:0000259" key="10">
    <source>
        <dbReference type="PROSITE" id="PS50089"/>
    </source>
</evidence>
<evidence type="ECO:0000256" key="5">
    <source>
        <dbReference type="ARBA" id="ARBA00022833"/>
    </source>
</evidence>
<comment type="caution">
    <text evidence="11">The sequence shown here is derived from an EMBL/GenBank/DDBJ whole genome shotgun (WGS) entry which is preliminary data.</text>
</comment>
<evidence type="ECO:0000313" key="11">
    <source>
        <dbReference type="EMBL" id="KAJ4781991.1"/>
    </source>
</evidence>
<dbReference type="AlphaFoldDB" id="A0AAV8EUM4"/>
<keyword evidence="4 7" id="KW-0863">Zinc-finger</keyword>
<dbReference type="EMBL" id="JAMFTS010000003">
    <property type="protein sequence ID" value="KAJ4781991.1"/>
    <property type="molecule type" value="Genomic_DNA"/>
</dbReference>
<evidence type="ECO:0000256" key="6">
    <source>
        <dbReference type="ARBA" id="ARBA00024209"/>
    </source>
</evidence>
<name>A0AAV8EUM4_9POAL</name>
<evidence type="ECO:0000256" key="1">
    <source>
        <dbReference type="ARBA" id="ARBA00000900"/>
    </source>
</evidence>
<dbReference type="SUPFAM" id="SSF57850">
    <property type="entry name" value="RING/U-box"/>
    <property type="match status" value="1"/>
</dbReference>
<feature type="region of interest" description="Disordered" evidence="8">
    <location>
        <begin position="149"/>
        <end position="208"/>
    </location>
</feature>
<dbReference type="PANTHER" id="PTHR14155:SF527">
    <property type="entry name" value="E3 UBIQUITIN-PROTEIN LIGASE ATL41"/>
    <property type="match status" value="1"/>
</dbReference>
<reference evidence="11" key="1">
    <citation type="submission" date="2022-08" db="EMBL/GenBank/DDBJ databases">
        <authorList>
            <person name="Marques A."/>
        </authorList>
    </citation>
    <scope>NUCLEOTIDE SEQUENCE</scope>
    <source>
        <strain evidence="11">RhyPub2mFocal</strain>
        <tissue evidence="11">Leaves</tissue>
    </source>
</reference>
<comment type="similarity">
    <text evidence="6">Belongs to the RING-type zinc finger family. ATL subfamily.</text>
</comment>
<evidence type="ECO:0000256" key="4">
    <source>
        <dbReference type="ARBA" id="ARBA00022771"/>
    </source>
</evidence>
<dbReference type="SMART" id="SM00184">
    <property type="entry name" value="RING"/>
    <property type="match status" value="1"/>
</dbReference>
<dbReference type="Pfam" id="PF13639">
    <property type="entry name" value="zf-RING_2"/>
    <property type="match status" value="1"/>
</dbReference>
<gene>
    <name evidence="11" type="ORF">LUZ62_066248</name>
</gene>
<organism evidence="11 12">
    <name type="scientific">Rhynchospora pubera</name>
    <dbReference type="NCBI Taxonomy" id="906938"/>
    <lineage>
        <taxon>Eukaryota</taxon>
        <taxon>Viridiplantae</taxon>
        <taxon>Streptophyta</taxon>
        <taxon>Embryophyta</taxon>
        <taxon>Tracheophyta</taxon>
        <taxon>Spermatophyta</taxon>
        <taxon>Magnoliopsida</taxon>
        <taxon>Liliopsida</taxon>
        <taxon>Poales</taxon>
        <taxon>Cyperaceae</taxon>
        <taxon>Cyperoideae</taxon>
        <taxon>Rhynchosporeae</taxon>
        <taxon>Rhynchospora</taxon>
    </lineage>
</organism>
<evidence type="ECO:0000256" key="2">
    <source>
        <dbReference type="ARBA" id="ARBA00012483"/>
    </source>
</evidence>
<feature type="compositionally biased region" description="Low complexity" evidence="8">
    <location>
        <begin position="165"/>
        <end position="178"/>
    </location>
</feature>